<keyword evidence="2" id="KW-1185">Reference proteome</keyword>
<organism evidence="1 2">
    <name type="scientific">Pseudomarimonas salicorniae</name>
    <dbReference type="NCBI Taxonomy" id="2933270"/>
    <lineage>
        <taxon>Bacteria</taxon>
        <taxon>Pseudomonadati</taxon>
        <taxon>Pseudomonadota</taxon>
        <taxon>Gammaproteobacteria</taxon>
        <taxon>Lysobacterales</taxon>
        <taxon>Lysobacteraceae</taxon>
        <taxon>Pseudomarimonas</taxon>
    </lineage>
</organism>
<sequence length="606" mass="65533">MNTPTHAARSSLGDVPLYASIGGRMASLGNEEVVFFDPESNRSHVMTAQVIEALELCRPFATMDEHVKNVASRVQGLAGQEAAVRRVLEGLTSRGLLVSDDAFLRRMTSVPAVPVAEHAGLFVRACDRPEQLSALLDSLPDGEAALERLVVMDDSREATSVEQHAARLSSAGGREVFHVTPDRWQAFEQALAAELPEHAELLGQLLRHDPGYRGPVGGGQGRNLITLLSAGRRHLLLDDDNLFPLARHPEASASLQHEALAWAPRTFSAQDEAMSVGEVDPDAASTLLDLCGRTLGELVRDGRLRFGREELVGRMPSVEPLLRGDLRVSMAVNGHRGGSCASGVNWLLLLDPQARAGLLADEARYRQLRGDPAVWFGCSAFAATRLAQFTPFSVDNSLLLPCTSPFGRSEDAVFNALASAMHPGSVQLHVPWSVGHRPQQGRDRSALYAQADTPDVNQSLADLIMRSADEIHAEAPEARAAAIAARIEDLAAGSERNLLAYLGEFLAYRRTTLIAQMQQVLAAAQRAPIPDWFFADLRAQIEANGRAVVERKPPRFAGWPEEASAAQSAARFREQAAVLARGLRAWPAIREAAAARAGDFLGSCRI</sequence>
<accession>A0ABT0GJ74</accession>
<reference evidence="1" key="1">
    <citation type="submission" date="2022-04" db="EMBL/GenBank/DDBJ databases">
        <title>Lysobacter sp. CAU 1642 isolated from sea sand.</title>
        <authorList>
            <person name="Kim W."/>
        </authorList>
    </citation>
    <scope>NUCLEOTIDE SEQUENCE</scope>
    <source>
        <strain evidence="1">CAU 1642</strain>
    </source>
</reference>
<name>A0ABT0GJ74_9GAMM</name>
<dbReference type="Proteomes" id="UP001431449">
    <property type="component" value="Unassembled WGS sequence"/>
</dbReference>
<protein>
    <submittedName>
        <fullName evidence="1">Uncharacterized protein</fullName>
    </submittedName>
</protein>
<evidence type="ECO:0000313" key="2">
    <source>
        <dbReference type="Proteomes" id="UP001431449"/>
    </source>
</evidence>
<comment type="caution">
    <text evidence="1">The sequence shown here is derived from an EMBL/GenBank/DDBJ whole genome shotgun (WGS) entry which is preliminary data.</text>
</comment>
<gene>
    <name evidence="1" type="ORF">M0G41_13040</name>
</gene>
<dbReference type="RefSeq" id="WP_248210103.1">
    <property type="nucleotide sequence ID" value="NZ_JALNMH010000010.1"/>
</dbReference>
<proteinExistence type="predicted"/>
<evidence type="ECO:0000313" key="1">
    <source>
        <dbReference type="EMBL" id="MCK7594592.1"/>
    </source>
</evidence>
<dbReference type="EMBL" id="JALNMH010000010">
    <property type="protein sequence ID" value="MCK7594592.1"/>
    <property type="molecule type" value="Genomic_DNA"/>
</dbReference>